<feature type="domain" description="Ner winged helix-turn-helix DNA-binding" evidence="5">
    <location>
        <begin position="21"/>
        <end position="89"/>
    </location>
</feature>
<dbReference type="InterPro" id="IPR038722">
    <property type="entry name" value="Ner_HTH_dom"/>
</dbReference>
<comment type="caution">
    <text evidence="6">The sequence shown here is derived from an EMBL/GenBank/DDBJ whole genome shotgun (WGS) entry which is preliminary data.</text>
</comment>
<dbReference type="AlphaFoldDB" id="A0A095SFK2"/>
<evidence type="ECO:0000313" key="6">
    <source>
        <dbReference type="EMBL" id="KGD63347.1"/>
    </source>
</evidence>
<evidence type="ECO:0000256" key="2">
    <source>
        <dbReference type="ARBA" id="ARBA00023015"/>
    </source>
</evidence>
<dbReference type="SUPFAM" id="SSF47413">
    <property type="entry name" value="lambda repressor-like DNA-binding domains"/>
    <property type="match status" value="1"/>
</dbReference>
<evidence type="ECO:0000259" key="5">
    <source>
        <dbReference type="Pfam" id="PF13693"/>
    </source>
</evidence>
<dbReference type="eggNOG" id="COG3423">
    <property type="taxonomic scope" value="Bacteria"/>
</dbReference>
<dbReference type="RefSeq" id="WP_035234684.1">
    <property type="nucleotide sequence ID" value="NZ_ARXV01000018.1"/>
</dbReference>
<dbReference type="EMBL" id="ARXV01000018">
    <property type="protein sequence ID" value="KGD63347.1"/>
    <property type="molecule type" value="Genomic_DNA"/>
</dbReference>
<comment type="similarity">
    <text evidence="1">Belongs to the ner transcriptional regulatory family.</text>
</comment>
<gene>
    <name evidence="6" type="ORF">Y5S_03333</name>
</gene>
<proteinExistence type="inferred from homology"/>
<keyword evidence="2" id="KW-0805">Transcription regulation</keyword>
<dbReference type="InterPro" id="IPR010982">
    <property type="entry name" value="Lambda_DNA-bd_dom_sf"/>
</dbReference>
<dbReference type="Pfam" id="PF13693">
    <property type="entry name" value="HTH_35"/>
    <property type="match status" value="1"/>
</dbReference>
<dbReference type="STRING" id="1177154.Y5S_03333"/>
<keyword evidence="4" id="KW-0804">Transcription</keyword>
<dbReference type="GO" id="GO:0003677">
    <property type="term" value="F:DNA binding"/>
    <property type="evidence" value="ECO:0007669"/>
    <property type="project" value="UniProtKB-KW"/>
</dbReference>
<evidence type="ECO:0000256" key="4">
    <source>
        <dbReference type="ARBA" id="ARBA00023163"/>
    </source>
</evidence>
<name>A0A095SFK2_9GAMM</name>
<accession>A0A095SFK2</accession>
<protein>
    <recommendedName>
        <fullName evidence="5">Ner winged helix-turn-helix DNA-binding domain-containing protein</fullName>
    </recommendedName>
</protein>
<evidence type="ECO:0000256" key="3">
    <source>
        <dbReference type="ARBA" id="ARBA00023125"/>
    </source>
</evidence>
<keyword evidence="7" id="KW-1185">Reference proteome</keyword>
<dbReference type="OrthoDB" id="5405994at2"/>
<evidence type="ECO:0000313" key="7">
    <source>
        <dbReference type="Proteomes" id="UP000029444"/>
    </source>
</evidence>
<reference evidence="6 7" key="1">
    <citation type="submission" date="2012-09" db="EMBL/GenBank/DDBJ databases">
        <title>Genome Sequence of alkane-degrading Bacterium Alcanivorax sp. 19-m-6.</title>
        <authorList>
            <person name="Lai Q."/>
            <person name="Shao Z."/>
        </authorList>
    </citation>
    <scope>NUCLEOTIDE SEQUENCE [LARGE SCALE GENOMIC DNA]</scope>
    <source>
        <strain evidence="6 7">19-m-6</strain>
    </source>
</reference>
<evidence type="ECO:0000256" key="1">
    <source>
        <dbReference type="ARBA" id="ARBA00006157"/>
    </source>
</evidence>
<keyword evidence="3" id="KW-0238">DNA-binding</keyword>
<dbReference type="Proteomes" id="UP000029444">
    <property type="component" value="Unassembled WGS sequence"/>
</dbReference>
<organism evidence="6 7">
    <name type="scientific">Alcanivorax nanhaiticus</name>
    <dbReference type="NCBI Taxonomy" id="1177154"/>
    <lineage>
        <taxon>Bacteria</taxon>
        <taxon>Pseudomonadati</taxon>
        <taxon>Pseudomonadota</taxon>
        <taxon>Gammaproteobacteria</taxon>
        <taxon>Oceanospirillales</taxon>
        <taxon>Alcanivoracaceae</taxon>
        <taxon>Alcanivorax</taxon>
    </lineage>
</organism>
<dbReference type="Gene3D" id="1.10.260.40">
    <property type="entry name" value="lambda repressor-like DNA-binding domains"/>
    <property type="match status" value="1"/>
</dbReference>
<sequence length="95" mass="10807">MKNGNTIAFSVPKDAGKRREWIKYQLKIRGLSIAELAREHSASRQAVSTALVRSNPRWEHVIAEALDTTPNTLWPERYDPETLIPIPRKMLEAAV</sequence>